<dbReference type="Ensembl" id="ENSLACT00000019274.1">
    <property type="protein sequence ID" value="ENSLACP00000019141.1"/>
    <property type="gene ID" value="ENSLACG00000016841.1"/>
</dbReference>
<name>H3BB70_LATCH</name>
<organism evidence="1 2">
    <name type="scientific">Latimeria chalumnae</name>
    <name type="common">Coelacanth</name>
    <dbReference type="NCBI Taxonomy" id="7897"/>
    <lineage>
        <taxon>Eukaryota</taxon>
        <taxon>Metazoa</taxon>
        <taxon>Chordata</taxon>
        <taxon>Craniata</taxon>
        <taxon>Vertebrata</taxon>
        <taxon>Euteleostomi</taxon>
        <taxon>Coelacanthiformes</taxon>
        <taxon>Coelacanthidae</taxon>
        <taxon>Latimeria</taxon>
    </lineage>
</organism>
<dbReference type="OMA" id="WREENIC"/>
<dbReference type="EMBL" id="AFYH01061508">
    <property type="status" value="NOT_ANNOTATED_CDS"/>
    <property type="molecule type" value="Genomic_DNA"/>
</dbReference>
<dbReference type="STRING" id="7897.ENSLACP00000019141"/>
<dbReference type="HOGENOM" id="CLU_145120_0_0_1"/>
<dbReference type="InterPro" id="IPR043472">
    <property type="entry name" value="Macro_dom-like"/>
</dbReference>
<dbReference type="EMBL" id="AFYH01061507">
    <property type="status" value="NOT_ANNOTATED_CDS"/>
    <property type="molecule type" value="Genomic_DNA"/>
</dbReference>
<dbReference type="SUPFAM" id="SSF52949">
    <property type="entry name" value="Macro domain-like"/>
    <property type="match status" value="1"/>
</dbReference>
<dbReference type="InParanoid" id="H3BB70"/>
<reference evidence="1" key="2">
    <citation type="submission" date="2025-08" db="UniProtKB">
        <authorList>
            <consortium name="Ensembl"/>
        </authorList>
    </citation>
    <scope>IDENTIFICATION</scope>
</reference>
<evidence type="ECO:0000313" key="2">
    <source>
        <dbReference type="Proteomes" id="UP000008672"/>
    </source>
</evidence>
<dbReference type="Proteomes" id="UP000008672">
    <property type="component" value="Unassembled WGS sequence"/>
</dbReference>
<dbReference type="EMBL" id="AFYH01061505">
    <property type="status" value="NOT_ANNOTATED_CDS"/>
    <property type="molecule type" value="Genomic_DNA"/>
</dbReference>
<protein>
    <submittedName>
        <fullName evidence="1">Mono-ADP ribosylhydrolase 2</fullName>
    </submittedName>
</protein>
<dbReference type="OrthoDB" id="6133115at2759"/>
<dbReference type="EMBL" id="AFYH01061509">
    <property type="status" value="NOT_ANNOTATED_CDS"/>
    <property type="molecule type" value="Genomic_DNA"/>
</dbReference>
<dbReference type="Gene3D" id="3.40.220.10">
    <property type="entry name" value="Leucine Aminopeptidase, subunit E, domain 1"/>
    <property type="match status" value="1"/>
</dbReference>
<accession>H3BB70</accession>
<proteinExistence type="predicted"/>
<reference evidence="1" key="3">
    <citation type="submission" date="2025-09" db="UniProtKB">
        <authorList>
            <consortium name="Ensembl"/>
        </authorList>
    </citation>
    <scope>IDENTIFICATION</scope>
</reference>
<dbReference type="EMBL" id="AFYH01061506">
    <property type="status" value="NOT_ANNOTATED_CDS"/>
    <property type="molecule type" value="Genomic_DNA"/>
</dbReference>
<dbReference type="GeneTree" id="ENSGT00940000157404"/>
<evidence type="ECO:0000313" key="1">
    <source>
        <dbReference type="Ensembl" id="ENSLACP00000019141.1"/>
    </source>
</evidence>
<dbReference type="AlphaFoldDB" id="H3BB70"/>
<dbReference type="Bgee" id="ENSLACG00000016841">
    <property type="expression patterns" value="Expressed in muscle tissue and 5 other cell types or tissues"/>
</dbReference>
<keyword evidence="2" id="KW-1185">Reference proteome</keyword>
<dbReference type="eggNOG" id="ENOG502S905">
    <property type="taxonomic scope" value="Eukaryota"/>
</dbReference>
<dbReference type="KEGG" id="lcm:102367495"/>
<reference evidence="2" key="1">
    <citation type="submission" date="2011-08" db="EMBL/GenBank/DDBJ databases">
        <title>The draft genome of Latimeria chalumnae.</title>
        <authorList>
            <person name="Di Palma F."/>
            <person name="Alfoldi J."/>
            <person name="Johnson J."/>
            <person name="Berlin A."/>
            <person name="Gnerre S."/>
            <person name="Jaffe D."/>
            <person name="MacCallum I."/>
            <person name="Young S."/>
            <person name="Walker B.J."/>
            <person name="Lander E."/>
            <person name="Lindblad-Toh K."/>
        </authorList>
    </citation>
    <scope>NUCLEOTIDE SEQUENCE [LARGE SCALE GENOMIC DNA]</scope>
    <source>
        <strain evidence="2">Wild caught</strain>
    </source>
</reference>
<sequence>MAVNHKRKKDWREEKDRLLKMSLDERCKEYKGQVELSAIPWWNKDKEENICGTDEESMQENSQMKGSLNRKVSLYRGDITLLEVDAIVNAVCNRINPVEMK</sequence>
<dbReference type="EMBL" id="AFYH01061510">
    <property type="status" value="NOT_ANNOTATED_CDS"/>
    <property type="molecule type" value="Genomic_DNA"/>
</dbReference>